<name>A0A5B7EDK9_PORTR</name>
<proteinExistence type="predicted"/>
<dbReference type="AlphaFoldDB" id="A0A5B7EDK9"/>
<reference evidence="1 2" key="1">
    <citation type="submission" date="2019-05" db="EMBL/GenBank/DDBJ databases">
        <title>Another draft genome of Portunus trituberculatus and its Hox gene families provides insights of decapod evolution.</title>
        <authorList>
            <person name="Jeong J.-H."/>
            <person name="Song I."/>
            <person name="Kim S."/>
            <person name="Choi T."/>
            <person name="Kim D."/>
            <person name="Ryu S."/>
            <person name="Kim W."/>
        </authorList>
    </citation>
    <scope>NUCLEOTIDE SEQUENCE [LARGE SCALE GENOMIC DNA]</scope>
    <source>
        <tissue evidence="1">Muscle</tissue>
    </source>
</reference>
<accession>A0A5B7EDK9</accession>
<organism evidence="1 2">
    <name type="scientific">Portunus trituberculatus</name>
    <name type="common">Swimming crab</name>
    <name type="synonym">Neptunus trituberculatus</name>
    <dbReference type="NCBI Taxonomy" id="210409"/>
    <lineage>
        <taxon>Eukaryota</taxon>
        <taxon>Metazoa</taxon>
        <taxon>Ecdysozoa</taxon>
        <taxon>Arthropoda</taxon>
        <taxon>Crustacea</taxon>
        <taxon>Multicrustacea</taxon>
        <taxon>Malacostraca</taxon>
        <taxon>Eumalacostraca</taxon>
        <taxon>Eucarida</taxon>
        <taxon>Decapoda</taxon>
        <taxon>Pleocyemata</taxon>
        <taxon>Brachyura</taxon>
        <taxon>Eubrachyura</taxon>
        <taxon>Portunoidea</taxon>
        <taxon>Portunidae</taxon>
        <taxon>Portuninae</taxon>
        <taxon>Portunus</taxon>
    </lineage>
</organism>
<protein>
    <submittedName>
        <fullName evidence="1">Uncharacterized protein</fullName>
    </submittedName>
</protein>
<evidence type="ECO:0000313" key="1">
    <source>
        <dbReference type="EMBL" id="MPC32370.1"/>
    </source>
</evidence>
<dbReference type="EMBL" id="VSRR010002614">
    <property type="protein sequence ID" value="MPC32370.1"/>
    <property type="molecule type" value="Genomic_DNA"/>
</dbReference>
<keyword evidence="2" id="KW-1185">Reference proteome</keyword>
<gene>
    <name evidence="1" type="ORF">E2C01_025680</name>
</gene>
<dbReference type="Proteomes" id="UP000324222">
    <property type="component" value="Unassembled WGS sequence"/>
</dbReference>
<evidence type="ECO:0000313" key="2">
    <source>
        <dbReference type="Proteomes" id="UP000324222"/>
    </source>
</evidence>
<sequence>MPGRVNCLHSSHTASLSARMVLVSSECVILEGEKVDHPGLQVEPQRASSSPAPALMEEDLLTWMMVTEGA</sequence>
<comment type="caution">
    <text evidence="1">The sequence shown here is derived from an EMBL/GenBank/DDBJ whole genome shotgun (WGS) entry which is preliminary data.</text>
</comment>